<name>A0ABD0MTS4_CIRMR</name>
<dbReference type="AlphaFoldDB" id="A0ABD0MTS4"/>
<keyword evidence="3" id="KW-1185">Reference proteome</keyword>
<accession>A0ABD0MTS4</accession>
<dbReference type="Proteomes" id="UP001529510">
    <property type="component" value="Unassembled WGS sequence"/>
</dbReference>
<reference evidence="2 3" key="1">
    <citation type="submission" date="2024-05" db="EMBL/GenBank/DDBJ databases">
        <title>Genome sequencing and assembly of Indian major carp, Cirrhinus mrigala (Hamilton, 1822).</title>
        <authorList>
            <person name="Mohindra V."/>
            <person name="Chowdhury L.M."/>
            <person name="Lal K."/>
            <person name="Jena J.K."/>
        </authorList>
    </citation>
    <scope>NUCLEOTIDE SEQUENCE [LARGE SCALE GENOMIC DNA]</scope>
    <source>
        <strain evidence="2">CM1030</strain>
        <tissue evidence="2">Blood</tissue>
    </source>
</reference>
<feature type="non-terminal residue" evidence="2">
    <location>
        <position position="1"/>
    </location>
</feature>
<proteinExistence type="predicted"/>
<protein>
    <submittedName>
        <fullName evidence="2">Uncharacterized protein</fullName>
    </submittedName>
</protein>
<comment type="caution">
    <text evidence="2">The sequence shown here is derived from an EMBL/GenBank/DDBJ whole genome shotgun (WGS) entry which is preliminary data.</text>
</comment>
<dbReference type="EMBL" id="JAMKFB020000115">
    <property type="protein sequence ID" value="KAL0153407.1"/>
    <property type="molecule type" value="Genomic_DNA"/>
</dbReference>
<evidence type="ECO:0000313" key="2">
    <source>
        <dbReference type="EMBL" id="KAL0153407.1"/>
    </source>
</evidence>
<organism evidence="2 3">
    <name type="scientific">Cirrhinus mrigala</name>
    <name type="common">Mrigala</name>
    <dbReference type="NCBI Taxonomy" id="683832"/>
    <lineage>
        <taxon>Eukaryota</taxon>
        <taxon>Metazoa</taxon>
        <taxon>Chordata</taxon>
        <taxon>Craniata</taxon>
        <taxon>Vertebrata</taxon>
        <taxon>Euteleostomi</taxon>
        <taxon>Actinopterygii</taxon>
        <taxon>Neopterygii</taxon>
        <taxon>Teleostei</taxon>
        <taxon>Ostariophysi</taxon>
        <taxon>Cypriniformes</taxon>
        <taxon>Cyprinidae</taxon>
        <taxon>Labeoninae</taxon>
        <taxon>Labeonini</taxon>
        <taxon>Cirrhinus</taxon>
    </lineage>
</organism>
<feature type="non-terminal residue" evidence="2">
    <location>
        <position position="52"/>
    </location>
</feature>
<sequence>KEGQPSTPRGSGPAAAEARRKLSSWGSQVDLADKLDKGLSLSRSSVGYESEL</sequence>
<feature type="region of interest" description="Disordered" evidence="1">
    <location>
        <begin position="1"/>
        <end position="27"/>
    </location>
</feature>
<evidence type="ECO:0000313" key="3">
    <source>
        <dbReference type="Proteomes" id="UP001529510"/>
    </source>
</evidence>
<gene>
    <name evidence="2" type="ORF">M9458_051326</name>
</gene>
<evidence type="ECO:0000256" key="1">
    <source>
        <dbReference type="SAM" id="MobiDB-lite"/>
    </source>
</evidence>